<evidence type="ECO:0000259" key="6">
    <source>
        <dbReference type="PROSITE" id="PS50262"/>
    </source>
</evidence>
<feature type="domain" description="G-protein coupled receptors family 1 profile" evidence="6">
    <location>
        <begin position="28"/>
        <end position="284"/>
    </location>
</feature>
<reference evidence="7" key="1">
    <citation type="submission" date="2023-06" db="EMBL/GenBank/DDBJ databases">
        <title>Genomic analysis of the entomopathogenic nematode Steinernema hermaphroditum.</title>
        <authorList>
            <person name="Schwarz E.M."/>
            <person name="Heppert J.K."/>
            <person name="Baniya A."/>
            <person name="Schwartz H.T."/>
            <person name="Tan C.-H."/>
            <person name="Antoshechkin I."/>
            <person name="Sternberg P.W."/>
            <person name="Goodrich-Blair H."/>
            <person name="Dillman A.R."/>
        </authorList>
    </citation>
    <scope>NUCLEOTIDE SEQUENCE</scope>
    <source>
        <strain evidence="7">PS9179</strain>
        <tissue evidence="7">Whole animal</tissue>
    </source>
</reference>
<organism evidence="7 8">
    <name type="scientific">Steinernema hermaphroditum</name>
    <dbReference type="NCBI Taxonomy" id="289476"/>
    <lineage>
        <taxon>Eukaryota</taxon>
        <taxon>Metazoa</taxon>
        <taxon>Ecdysozoa</taxon>
        <taxon>Nematoda</taxon>
        <taxon>Chromadorea</taxon>
        <taxon>Rhabditida</taxon>
        <taxon>Tylenchina</taxon>
        <taxon>Panagrolaimomorpha</taxon>
        <taxon>Strongyloidoidea</taxon>
        <taxon>Steinernematidae</taxon>
        <taxon>Steinernema</taxon>
    </lineage>
</organism>
<dbReference type="AlphaFoldDB" id="A0AA39LWD4"/>
<sequence length="334" mass="37192">MSNATAPLEVRLIGGIVTSLAASIGLLGNVVFIFVSIKNFASFRKSPFFLITWQMNAGDLMVILAQLIVAVPDIFAGYDVFHGSSFPIIMGLLDGIGYMSNLFFALVLIFNRFLIFCCPPVNGVLFGKRAVLITIAVMWTYIIGRSLYVNLAGCTKVFDLKGFFFRHSCQGAAQAARDMNTWAKYESYGFPVLMFVLYIVVLIKIHFDWRLKVGNTTVHTQTRKAKVERRLLIQSILICGMLQVEAISFVILPKIRLQPPGHYYMSFLSGLIVIANSSTHPLVLFVFNSDVRQGLKNLFRNGTPVQNLSVSISASVKKRSTQTIAQECSTRRPP</sequence>
<keyword evidence="2 5" id="KW-0812">Transmembrane</keyword>
<evidence type="ECO:0000256" key="4">
    <source>
        <dbReference type="ARBA" id="ARBA00023136"/>
    </source>
</evidence>
<dbReference type="Gene3D" id="1.20.1070.10">
    <property type="entry name" value="Rhodopsin 7-helix transmembrane proteins"/>
    <property type="match status" value="1"/>
</dbReference>
<evidence type="ECO:0000256" key="5">
    <source>
        <dbReference type="SAM" id="Phobius"/>
    </source>
</evidence>
<gene>
    <name evidence="7" type="ORF">QR680_006334</name>
</gene>
<keyword evidence="3 5" id="KW-1133">Transmembrane helix</keyword>
<name>A0AA39LWD4_9BILA</name>
<dbReference type="PANTHER" id="PTHR22718">
    <property type="entry name" value="SERPENTINE RECEPTOR, CLASS X"/>
    <property type="match status" value="1"/>
</dbReference>
<evidence type="ECO:0000313" key="7">
    <source>
        <dbReference type="EMBL" id="KAK0412651.1"/>
    </source>
</evidence>
<comment type="subcellular location">
    <subcellularLocation>
        <location evidence="1">Membrane</location>
    </subcellularLocation>
</comment>
<feature type="transmembrane region" description="Helical" evidence="5">
    <location>
        <begin position="231"/>
        <end position="252"/>
    </location>
</feature>
<keyword evidence="8" id="KW-1185">Reference proteome</keyword>
<evidence type="ECO:0000256" key="1">
    <source>
        <dbReference type="ARBA" id="ARBA00004370"/>
    </source>
</evidence>
<feature type="transmembrane region" description="Helical" evidence="5">
    <location>
        <begin position="264"/>
        <end position="287"/>
    </location>
</feature>
<dbReference type="Pfam" id="PF10328">
    <property type="entry name" value="7TM_GPCR_Srx"/>
    <property type="match status" value="1"/>
</dbReference>
<protein>
    <recommendedName>
        <fullName evidence="6">G-protein coupled receptors family 1 profile domain-containing protein</fullName>
    </recommendedName>
</protein>
<feature type="transmembrane region" description="Helical" evidence="5">
    <location>
        <begin position="58"/>
        <end position="78"/>
    </location>
</feature>
<evidence type="ECO:0000256" key="2">
    <source>
        <dbReference type="ARBA" id="ARBA00022692"/>
    </source>
</evidence>
<evidence type="ECO:0000313" key="8">
    <source>
        <dbReference type="Proteomes" id="UP001175271"/>
    </source>
</evidence>
<accession>A0AA39LWD4</accession>
<dbReference type="GO" id="GO:0016020">
    <property type="term" value="C:membrane"/>
    <property type="evidence" value="ECO:0007669"/>
    <property type="project" value="UniProtKB-SubCell"/>
</dbReference>
<feature type="transmembrane region" description="Helical" evidence="5">
    <location>
        <begin position="130"/>
        <end position="148"/>
    </location>
</feature>
<dbReference type="PROSITE" id="PS50262">
    <property type="entry name" value="G_PROTEIN_RECEP_F1_2"/>
    <property type="match status" value="1"/>
</dbReference>
<feature type="transmembrane region" description="Helical" evidence="5">
    <location>
        <begin position="12"/>
        <end position="37"/>
    </location>
</feature>
<dbReference type="CDD" id="cd00637">
    <property type="entry name" value="7tm_classA_rhodopsin-like"/>
    <property type="match status" value="1"/>
</dbReference>
<dbReference type="InterPro" id="IPR017452">
    <property type="entry name" value="GPCR_Rhodpsn_7TM"/>
</dbReference>
<dbReference type="Proteomes" id="UP001175271">
    <property type="component" value="Unassembled WGS sequence"/>
</dbReference>
<proteinExistence type="predicted"/>
<comment type="caution">
    <text evidence="7">The sequence shown here is derived from an EMBL/GenBank/DDBJ whole genome shotgun (WGS) entry which is preliminary data.</text>
</comment>
<keyword evidence="4 5" id="KW-0472">Membrane</keyword>
<dbReference type="PANTHER" id="PTHR22718:SF25">
    <property type="entry name" value="G-PROTEIN COUPLED RECEPTORS FAMILY 1 PROFILE DOMAIN-CONTAINING PROTEIN"/>
    <property type="match status" value="1"/>
</dbReference>
<dbReference type="EMBL" id="JAUCMV010000003">
    <property type="protein sequence ID" value="KAK0412651.1"/>
    <property type="molecule type" value="Genomic_DNA"/>
</dbReference>
<evidence type="ECO:0000256" key="3">
    <source>
        <dbReference type="ARBA" id="ARBA00022989"/>
    </source>
</evidence>
<dbReference type="InterPro" id="IPR019430">
    <property type="entry name" value="7TM_GPCR_serpentine_rcpt_Srx"/>
</dbReference>
<feature type="transmembrane region" description="Helical" evidence="5">
    <location>
        <begin position="188"/>
        <end position="207"/>
    </location>
</feature>
<dbReference type="SUPFAM" id="SSF81321">
    <property type="entry name" value="Family A G protein-coupled receptor-like"/>
    <property type="match status" value="1"/>
</dbReference>